<evidence type="ECO:0000256" key="7">
    <source>
        <dbReference type="PIRSR" id="PIRSR611284-1"/>
    </source>
</evidence>
<dbReference type="Gene3D" id="3.40.50.720">
    <property type="entry name" value="NAD(P)-binding Rossmann-like Domain"/>
    <property type="match status" value="1"/>
</dbReference>
<evidence type="ECO:0000313" key="12">
    <source>
        <dbReference type="Proteomes" id="UP000288812"/>
    </source>
</evidence>
<dbReference type="NCBIfam" id="TIGR01830">
    <property type="entry name" value="3oxo_ACP_reduc"/>
    <property type="match status" value="1"/>
</dbReference>
<evidence type="ECO:0000256" key="8">
    <source>
        <dbReference type="PIRSR" id="PIRSR611284-2"/>
    </source>
</evidence>
<dbReference type="AlphaFoldDB" id="A0A437S755"/>
<dbReference type="InterPro" id="IPR036291">
    <property type="entry name" value="NAD(P)-bd_dom_sf"/>
</dbReference>
<dbReference type="GO" id="GO:0004316">
    <property type="term" value="F:3-oxoacyl-[acyl-carrier-protein] reductase (NADPH) activity"/>
    <property type="evidence" value="ECO:0007669"/>
    <property type="project" value="UniProtKB-UniRule"/>
</dbReference>
<keyword evidence="5 9" id="KW-0560">Oxidoreductase</keyword>
<name>A0A437S755_9FIRM</name>
<comment type="catalytic activity">
    <reaction evidence="6 9">
        <text>a (3R)-hydroxyacyl-[ACP] + NADP(+) = a 3-oxoacyl-[ACP] + NADPH + H(+)</text>
        <dbReference type="Rhea" id="RHEA:17397"/>
        <dbReference type="Rhea" id="RHEA-COMP:9916"/>
        <dbReference type="Rhea" id="RHEA-COMP:9945"/>
        <dbReference type="ChEBI" id="CHEBI:15378"/>
        <dbReference type="ChEBI" id="CHEBI:57783"/>
        <dbReference type="ChEBI" id="CHEBI:58349"/>
        <dbReference type="ChEBI" id="CHEBI:78776"/>
        <dbReference type="ChEBI" id="CHEBI:78827"/>
        <dbReference type="EC" id="1.1.1.100"/>
    </reaction>
</comment>
<dbReference type="PANTHER" id="PTHR42879">
    <property type="entry name" value="3-OXOACYL-(ACYL-CARRIER-PROTEIN) REDUCTASE"/>
    <property type="match status" value="1"/>
</dbReference>
<evidence type="ECO:0000256" key="4">
    <source>
        <dbReference type="ARBA" id="ARBA00022857"/>
    </source>
</evidence>
<evidence type="ECO:0000256" key="9">
    <source>
        <dbReference type="RuleBase" id="RU366074"/>
    </source>
</evidence>
<dbReference type="UniPathway" id="UPA00094"/>
<evidence type="ECO:0000313" key="11">
    <source>
        <dbReference type="EMBL" id="RVU54832.1"/>
    </source>
</evidence>
<dbReference type="PANTHER" id="PTHR42879:SF2">
    <property type="entry name" value="3-OXOACYL-[ACYL-CARRIER-PROTEIN] REDUCTASE FABG"/>
    <property type="match status" value="1"/>
</dbReference>
<dbReference type="NCBIfam" id="NF005559">
    <property type="entry name" value="PRK07231.1"/>
    <property type="match status" value="1"/>
</dbReference>
<dbReference type="SMART" id="SM00822">
    <property type="entry name" value="PKS_KR"/>
    <property type="match status" value="1"/>
</dbReference>
<comment type="pathway">
    <text evidence="1 9">Lipid metabolism; fatty acid biosynthesis.</text>
</comment>
<dbReference type="GO" id="GO:0051287">
    <property type="term" value="F:NAD binding"/>
    <property type="evidence" value="ECO:0007669"/>
    <property type="project" value="UniProtKB-UniRule"/>
</dbReference>
<evidence type="ECO:0000256" key="1">
    <source>
        <dbReference type="ARBA" id="ARBA00005194"/>
    </source>
</evidence>
<feature type="binding site" evidence="8">
    <location>
        <position position="184"/>
    </location>
    <ligand>
        <name>NADP(+)</name>
        <dbReference type="ChEBI" id="CHEBI:58349"/>
    </ligand>
</feature>
<dbReference type="InterPro" id="IPR050259">
    <property type="entry name" value="SDR"/>
</dbReference>
<comment type="function">
    <text evidence="9">Catalyzes the NADPH-dependent reduction of beta-ketoacyl-ACP substrates to beta-hydroxyacyl-ACP products, the first reductive step in the elongation cycle of fatty acid biosynthesis.</text>
</comment>
<keyword evidence="12" id="KW-1185">Reference proteome</keyword>
<dbReference type="FunFam" id="3.40.50.720:FF:000115">
    <property type="entry name" value="3-oxoacyl-[acyl-carrier-protein] reductase FabG"/>
    <property type="match status" value="1"/>
</dbReference>
<feature type="binding site" evidence="8">
    <location>
        <begin position="151"/>
        <end position="155"/>
    </location>
    <ligand>
        <name>NADP(+)</name>
        <dbReference type="ChEBI" id="CHEBI:58349"/>
    </ligand>
</feature>
<keyword evidence="4 8" id="KW-0521">NADP</keyword>
<dbReference type="EMBL" id="RLIH01000006">
    <property type="protein sequence ID" value="RVU54832.1"/>
    <property type="molecule type" value="Genomic_DNA"/>
</dbReference>
<evidence type="ECO:0000259" key="10">
    <source>
        <dbReference type="SMART" id="SM00822"/>
    </source>
</evidence>
<evidence type="ECO:0000256" key="2">
    <source>
        <dbReference type="ARBA" id="ARBA00006484"/>
    </source>
</evidence>
<feature type="active site" description="Proton acceptor" evidence="7">
    <location>
        <position position="151"/>
    </location>
</feature>
<gene>
    <name evidence="11" type="primary">fabG</name>
    <name evidence="11" type="ORF">EF514_05810</name>
</gene>
<comment type="caution">
    <text evidence="11">The sequence shown here is derived from an EMBL/GenBank/DDBJ whole genome shotgun (WGS) entry which is preliminary data.</text>
</comment>
<keyword evidence="9" id="KW-0444">Lipid biosynthesis</keyword>
<dbReference type="PROSITE" id="PS00061">
    <property type="entry name" value="ADH_SHORT"/>
    <property type="match status" value="1"/>
</dbReference>
<accession>A0A437S755</accession>
<protein>
    <recommendedName>
        <fullName evidence="3 9">3-oxoacyl-[acyl-carrier-protein] reductase</fullName>
        <ecNumber evidence="3 9">1.1.1.100</ecNumber>
    </recommendedName>
</protein>
<dbReference type="OrthoDB" id="9803333at2"/>
<dbReference type="InterPro" id="IPR011284">
    <property type="entry name" value="3oxo_ACP_reduc"/>
</dbReference>
<dbReference type="PRINTS" id="PR00081">
    <property type="entry name" value="GDHRDH"/>
</dbReference>
<reference evidence="11 12" key="1">
    <citation type="submission" date="2018-11" db="EMBL/GenBank/DDBJ databases">
        <title>Genome sequencing and assembly of Anaerosphaera sp. nov., GS7-6-2.</title>
        <authorList>
            <person name="Rettenmaier R."/>
            <person name="Liebl W."/>
            <person name="Zverlov V."/>
        </authorList>
    </citation>
    <scope>NUCLEOTIDE SEQUENCE [LARGE SCALE GENOMIC DNA]</scope>
    <source>
        <strain evidence="11 12">GS7-6-2</strain>
    </source>
</reference>
<dbReference type="RefSeq" id="WP_127724485.1">
    <property type="nucleotide sequence ID" value="NZ_RLIH01000006.1"/>
</dbReference>
<dbReference type="CDD" id="cd05333">
    <property type="entry name" value="BKR_SDR_c"/>
    <property type="match status" value="1"/>
</dbReference>
<feature type="binding site" evidence="8">
    <location>
        <begin position="9"/>
        <end position="12"/>
    </location>
    <ligand>
        <name>NADP(+)</name>
        <dbReference type="ChEBI" id="CHEBI:58349"/>
    </ligand>
</feature>
<evidence type="ECO:0000256" key="5">
    <source>
        <dbReference type="ARBA" id="ARBA00023002"/>
    </source>
</evidence>
<dbReference type="InterPro" id="IPR002347">
    <property type="entry name" value="SDR_fam"/>
</dbReference>
<keyword evidence="9" id="KW-0275">Fatty acid biosynthesis</keyword>
<dbReference type="PRINTS" id="PR00080">
    <property type="entry name" value="SDRFAMILY"/>
</dbReference>
<organism evidence="11 12">
    <name type="scientific">Anaerosphaera multitolerans</name>
    <dbReference type="NCBI Taxonomy" id="2487351"/>
    <lineage>
        <taxon>Bacteria</taxon>
        <taxon>Bacillati</taxon>
        <taxon>Bacillota</taxon>
        <taxon>Tissierellia</taxon>
        <taxon>Tissierellales</taxon>
        <taxon>Peptoniphilaceae</taxon>
        <taxon>Anaerosphaera</taxon>
    </lineage>
</organism>
<evidence type="ECO:0000256" key="3">
    <source>
        <dbReference type="ARBA" id="ARBA00012948"/>
    </source>
</evidence>
<feature type="binding site" evidence="8">
    <location>
        <position position="86"/>
    </location>
    <ligand>
        <name>NADP(+)</name>
        <dbReference type="ChEBI" id="CHEBI:58349"/>
    </ligand>
</feature>
<keyword evidence="9" id="KW-0276">Fatty acid metabolism</keyword>
<feature type="domain" description="Ketoreductase" evidence="10">
    <location>
        <begin position="3"/>
        <end position="187"/>
    </location>
</feature>
<comment type="subunit">
    <text evidence="9">Homotetramer.</text>
</comment>
<dbReference type="InterPro" id="IPR057326">
    <property type="entry name" value="KR_dom"/>
</dbReference>
<proteinExistence type="inferred from homology"/>
<dbReference type="Pfam" id="PF13561">
    <property type="entry name" value="adh_short_C2"/>
    <property type="match status" value="1"/>
</dbReference>
<sequence>MSKTAFITGATRGIGRAIALKLADDDMNIVINYRNLEDAEKLEAELLQKNVEVLKVKGDVSNYADCEAMFEKISEKFNSLEVLVNNAGITRDNLTLRLSEEDFQKVIDVNLNGTFYCMKLASKMMLKKRYGRIISMSSIVGLHGNVGQINYAASKAGIIGMTKTLALELARRNITVNAIAPGFIETEMTGNLNEDVKKEMLKNIPMQKYGKVDDVAELISFLASDRAGYITGQVISVDGGMNI</sequence>
<evidence type="ECO:0000256" key="6">
    <source>
        <dbReference type="ARBA" id="ARBA00048508"/>
    </source>
</evidence>
<keyword evidence="9" id="KW-0443">Lipid metabolism</keyword>
<dbReference type="Proteomes" id="UP000288812">
    <property type="component" value="Unassembled WGS sequence"/>
</dbReference>
<dbReference type="SUPFAM" id="SSF51735">
    <property type="entry name" value="NAD(P)-binding Rossmann-fold domains"/>
    <property type="match status" value="1"/>
</dbReference>
<dbReference type="EC" id="1.1.1.100" evidence="3 9"/>
<dbReference type="InterPro" id="IPR020904">
    <property type="entry name" value="Sc_DH/Rdtase_CS"/>
</dbReference>
<dbReference type="GO" id="GO:0006633">
    <property type="term" value="P:fatty acid biosynthetic process"/>
    <property type="evidence" value="ECO:0007669"/>
    <property type="project" value="UniProtKB-UniPathway"/>
</dbReference>
<dbReference type="NCBIfam" id="NF009466">
    <property type="entry name" value="PRK12826.1-2"/>
    <property type="match status" value="1"/>
</dbReference>
<comment type="similarity">
    <text evidence="2 9">Belongs to the short-chain dehydrogenases/reductases (SDR) family.</text>
</comment>